<feature type="compositionally biased region" description="Pro residues" evidence="1">
    <location>
        <begin position="75"/>
        <end position="103"/>
    </location>
</feature>
<organism evidence="2 3">
    <name type="scientific">Penaeus vannamei</name>
    <name type="common">Whiteleg shrimp</name>
    <name type="synonym">Litopenaeus vannamei</name>
    <dbReference type="NCBI Taxonomy" id="6689"/>
    <lineage>
        <taxon>Eukaryota</taxon>
        <taxon>Metazoa</taxon>
        <taxon>Ecdysozoa</taxon>
        <taxon>Arthropoda</taxon>
        <taxon>Crustacea</taxon>
        <taxon>Multicrustacea</taxon>
        <taxon>Malacostraca</taxon>
        <taxon>Eumalacostraca</taxon>
        <taxon>Eucarida</taxon>
        <taxon>Decapoda</taxon>
        <taxon>Dendrobranchiata</taxon>
        <taxon>Penaeoidea</taxon>
        <taxon>Penaeidae</taxon>
        <taxon>Penaeus</taxon>
    </lineage>
</organism>
<keyword evidence="3" id="KW-1185">Reference proteome</keyword>
<dbReference type="Proteomes" id="UP000283509">
    <property type="component" value="Unassembled WGS sequence"/>
</dbReference>
<proteinExistence type="predicted"/>
<protein>
    <recommendedName>
        <fullName evidence="4">RRM domain-containing protein</fullName>
    </recommendedName>
</protein>
<feature type="compositionally biased region" description="Low complexity" evidence="1">
    <location>
        <begin position="140"/>
        <end position="149"/>
    </location>
</feature>
<dbReference type="STRING" id="6689.A0A3R7M4T1"/>
<name>A0A3R7M4T1_PENVA</name>
<feature type="region of interest" description="Disordered" evidence="1">
    <location>
        <begin position="70"/>
        <end position="109"/>
    </location>
</feature>
<feature type="region of interest" description="Disordered" evidence="1">
    <location>
        <begin position="124"/>
        <end position="149"/>
    </location>
</feature>
<dbReference type="PRINTS" id="PR01217">
    <property type="entry name" value="PRICHEXTENSN"/>
</dbReference>
<comment type="caution">
    <text evidence="2">The sequence shown here is derived from an EMBL/GenBank/DDBJ whole genome shotgun (WGS) entry which is preliminary data.</text>
</comment>
<evidence type="ECO:0000313" key="2">
    <source>
        <dbReference type="EMBL" id="ROT71935.1"/>
    </source>
</evidence>
<gene>
    <name evidence="2" type="ORF">C7M84_009697</name>
</gene>
<reference evidence="2 3" key="1">
    <citation type="submission" date="2018-04" db="EMBL/GenBank/DDBJ databases">
        <authorList>
            <person name="Zhang X."/>
            <person name="Yuan J."/>
            <person name="Li F."/>
            <person name="Xiang J."/>
        </authorList>
    </citation>
    <scope>NUCLEOTIDE SEQUENCE [LARGE SCALE GENOMIC DNA]</scope>
    <source>
        <tissue evidence="2">Muscle</tissue>
    </source>
</reference>
<dbReference type="EMBL" id="QCYY01002226">
    <property type="protein sequence ID" value="ROT71935.1"/>
    <property type="molecule type" value="Genomic_DNA"/>
</dbReference>
<evidence type="ECO:0000256" key="1">
    <source>
        <dbReference type="SAM" id="MobiDB-lite"/>
    </source>
</evidence>
<feature type="compositionally biased region" description="Pro residues" evidence="1">
    <location>
        <begin position="129"/>
        <end position="139"/>
    </location>
</feature>
<accession>A0A3R7M4T1</accession>
<evidence type="ECO:0000313" key="3">
    <source>
        <dbReference type="Proteomes" id="UP000283509"/>
    </source>
</evidence>
<sequence>MAAFSGIEQGVFGYTVKVVATNPGVASGERVSICRSCGGSVGWRPAAVVQELRTTLLYLASAPPIPLPLLRSSNTPPPSPGLPPVPAPPPHSPPPRLSSPSPPSYMSTRPQWIPPLHPFPRLLLSSRPSPLPPHRPPSTSPCSLTLSRPSPFDSPVPPFPICSYPVLPPSPFSLPQAPRFPSSFPLPLPPPPLLLPDCATHHIHTLATQEGRRRQILTFDSTCEIKMVGTRVYVGGLSYRVGERDLDRFFRAPRRKSNCREGTCCSTYEVAKSTSTKRVPFKGWAEIWHAGSHRLPPHCGEPLKQSVLAGKSLSLSDQCLRDR</sequence>
<evidence type="ECO:0008006" key="4">
    <source>
        <dbReference type="Google" id="ProtNLM"/>
    </source>
</evidence>
<dbReference type="AlphaFoldDB" id="A0A3R7M4T1"/>
<reference evidence="2 3" key="2">
    <citation type="submission" date="2019-01" db="EMBL/GenBank/DDBJ databases">
        <title>The decoding of complex shrimp genome reveals the adaptation for benthos swimmer, frequently molting mechanism and breeding impact on genome.</title>
        <authorList>
            <person name="Sun Y."/>
            <person name="Gao Y."/>
            <person name="Yu Y."/>
        </authorList>
    </citation>
    <scope>NUCLEOTIDE SEQUENCE [LARGE SCALE GENOMIC DNA]</scope>
    <source>
        <tissue evidence="2">Muscle</tissue>
    </source>
</reference>